<dbReference type="GeneTree" id="ENSGT01150000288224"/>
<dbReference type="PANTHER" id="PTHR23248:SF66">
    <property type="entry name" value="PHOSPHOLIPID SCRAMBLASE"/>
    <property type="match status" value="1"/>
</dbReference>
<sequence length="350" mass="37786">MAGIPLVPPGLEPLLRVDKFHVKETRHSVFQPSSTYDLLTPDGSLVYKAEEEIECCGPNFNVWIRDLGGRDILQVLLPSGYCSCELKMQVLSVPEGSLLGYIDKSWTSYYLLSPTGEPTLHVHSPGWGSGFMSDQNYMITPYNDKTPLGVLTRVWRGFRKEFLSSTDHYAIQFPADLDVKIKVLLVACAMFIVSKSVSCSVSQALCIVSISAPRALCIVGISVPQALCIVSISVLQGLCIVSIFVPQTLCIVSISVSQALCIVSISVPQTLCIVSISVPQTLCIVSISVPRALCIVSISVPQTLCIVSISVPQGLCIVSISAPRALCIVGISVPQALCIVSIYQCFRVCV</sequence>
<reference evidence="3" key="2">
    <citation type="submission" date="2025-09" db="UniProtKB">
        <authorList>
            <consortium name="Ensembl"/>
        </authorList>
    </citation>
    <scope>IDENTIFICATION</scope>
</reference>
<dbReference type="Proteomes" id="UP000694569">
    <property type="component" value="Unplaced"/>
</dbReference>
<dbReference type="GO" id="GO:0005886">
    <property type="term" value="C:plasma membrane"/>
    <property type="evidence" value="ECO:0007669"/>
    <property type="project" value="TreeGrafter"/>
</dbReference>
<evidence type="ECO:0000256" key="1">
    <source>
        <dbReference type="ARBA" id="ARBA00005350"/>
    </source>
</evidence>
<comment type="function">
    <text evidence="2">May mediate accelerated ATP-independent bidirectional transbilayer migration of phospholipids upon binding calcium ions that results in a loss of phospholipid asymmetry in the plasma membrane.</text>
</comment>
<evidence type="ECO:0000313" key="4">
    <source>
        <dbReference type="Proteomes" id="UP000694569"/>
    </source>
</evidence>
<proteinExistence type="inferred from homology"/>
<comment type="cofactor">
    <cofactor evidence="2">
        <name>Ca(2+)</name>
        <dbReference type="ChEBI" id="CHEBI:29108"/>
    </cofactor>
</comment>
<name>A0A8C5LVY3_9ANUR</name>
<keyword evidence="2" id="KW-0106">Calcium</keyword>
<evidence type="ECO:0000256" key="2">
    <source>
        <dbReference type="RuleBase" id="RU363116"/>
    </source>
</evidence>
<keyword evidence="4" id="KW-1185">Reference proteome</keyword>
<keyword evidence="2" id="KW-0564">Palmitate</keyword>
<accession>A0A8C5LVY3</accession>
<dbReference type="OrthoDB" id="191150at2759"/>
<dbReference type="PANTHER" id="PTHR23248">
    <property type="entry name" value="PHOSPHOLIPID SCRAMBLASE-RELATED"/>
    <property type="match status" value="1"/>
</dbReference>
<organism evidence="3 4">
    <name type="scientific">Leptobrachium leishanense</name>
    <name type="common">Leishan spiny toad</name>
    <dbReference type="NCBI Taxonomy" id="445787"/>
    <lineage>
        <taxon>Eukaryota</taxon>
        <taxon>Metazoa</taxon>
        <taxon>Chordata</taxon>
        <taxon>Craniata</taxon>
        <taxon>Vertebrata</taxon>
        <taxon>Euteleostomi</taxon>
        <taxon>Amphibia</taxon>
        <taxon>Batrachia</taxon>
        <taxon>Anura</taxon>
        <taxon>Pelobatoidea</taxon>
        <taxon>Megophryidae</taxon>
        <taxon>Leptobrachium</taxon>
    </lineage>
</organism>
<comment type="similarity">
    <text evidence="1 2">Belongs to the phospholipid scramblase family.</text>
</comment>
<dbReference type="AlphaFoldDB" id="A0A8C5LVY3"/>
<dbReference type="Pfam" id="PF03803">
    <property type="entry name" value="Scramblase"/>
    <property type="match status" value="1"/>
</dbReference>
<dbReference type="Ensembl" id="ENSLLET00000005394.1">
    <property type="protein sequence ID" value="ENSLLEP00000005168.1"/>
    <property type="gene ID" value="ENSLLEG00000003288.1"/>
</dbReference>
<dbReference type="GO" id="GO:0017128">
    <property type="term" value="F:phospholipid scramblase activity"/>
    <property type="evidence" value="ECO:0007669"/>
    <property type="project" value="InterPro"/>
</dbReference>
<keyword evidence="2" id="KW-0449">Lipoprotein</keyword>
<protein>
    <recommendedName>
        <fullName evidence="2">Phospholipid scramblase</fullName>
    </recommendedName>
</protein>
<dbReference type="InterPro" id="IPR005552">
    <property type="entry name" value="Scramblase"/>
</dbReference>
<evidence type="ECO:0000313" key="3">
    <source>
        <dbReference type="Ensembl" id="ENSLLEP00000005168.1"/>
    </source>
</evidence>
<reference evidence="3" key="1">
    <citation type="submission" date="2025-08" db="UniProtKB">
        <authorList>
            <consortium name="Ensembl"/>
        </authorList>
    </citation>
    <scope>IDENTIFICATION</scope>
</reference>